<dbReference type="Proteomes" id="UP000675781">
    <property type="component" value="Unassembled WGS sequence"/>
</dbReference>
<dbReference type="InterPro" id="IPR005149">
    <property type="entry name" value="Tscrpt_reg_PadR_N"/>
</dbReference>
<dbReference type="Pfam" id="PF03551">
    <property type="entry name" value="PadR"/>
    <property type="match status" value="1"/>
</dbReference>
<name>A0A941EKJ6_9ACTN</name>
<dbReference type="AlphaFoldDB" id="A0A941EKJ6"/>
<keyword evidence="3" id="KW-1185">Reference proteome</keyword>
<reference evidence="2" key="1">
    <citation type="submission" date="2021-04" db="EMBL/GenBank/DDBJ databases">
        <title>Genome based classification of Actinospica acidithermotolerans sp. nov., an actinobacterium isolated from an Indonesian hot spring.</title>
        <authorList>
            <person name="Kusuma A.B."/>
            <person name="Putra K.E."/>
            <person name="Nafisah S."/>
            <person name="Loh J."/>
            <person name="Nouioui I."/>
            <person name="Goodfellow M."/>
        </authorList>
    </citation>
    <scope>NUCLEOTIDE SEQUENCE</scope>
    <source>
        <strain evidence="2">CSCA 57</strain>
    </source>
</reference>
<proteinExistence type="predicted"/>
<feature type="domain" description="Transcription regulator PadR N-terminal" evidence="1">
    <location>
        <begin position="23"/>
        <end position="79"/>
    </location>
</feature>
<evidence type="ECO:0000313" key="2">
    <source>
        <dbReference type="EMBL" id="MBR7834170.1"/>
    </source>
</evidence>
<dbReference type="InterPro" id="IPR036388">
    <property type="entry name" value="WH-like_DNA-bd_sf"/>
</dbReference>
<dbReference type="SUPFAM" id="SSF46785">
    <property type="entry name" value="Winged helix' DNA-binding domain"/>
    <property type="match status" value="1"/>
</dbReference>
<dbReference type="Gene3D" id="1.10.10.10">
    <property type="entry name" value="Winged helix-like DNA-binding domain superfamily/Winged helix DNA-binding domain"/>
    <property type="match status" value="1"/>
</dbReference>
<organism evidence="2 3">
    <name type="scientific">Actinospica durhamensis</name>
    <dbReference type="NCBI Taxonomy" id="1508375"/>
    <lineage>
        <taxon>Bacteria</taxon>
        <taxon>Bacillati</taxon>
        <taxon>Actinomycetota</taxon>
        <taxon>Actinomycetes</taxon>
        <taxon>Catenulisporales</taxon>
        <taxon>Actinospicaceae</taxon>
        <taxon>Actinospica</taxon>
    </lineage>
</organism>
<evidence type="ECO:0000313" key="3">
    <source>
        <dbReference type="Proteomes" id="UP000675781"/>
    </source>
</evidence>
<dbReference type="EMBL" id="JAGSOG010000050">
    <property type="protein sequence ID" value="MBR7834170.1"/>
    <property type="molecule type" value="Genomic_DNA"/>
</dbReference>
<evidence type="ECO:0000259" key="1">
    <source>
        <dbReference type="Pfam" id="PF03551"/>
    </source>
</evidence>
<comment type="caution">
    <text evidence="2">The sequence shown here is derived from an EMBL/GenBank/DDBJ whole genome shotgun (WGS) entry which is preliminary data.</text>
</comment>
<sequence length="120" mass="13401">MEPISRMTDATLDVLEALMGPDDQLYGLKIAQQAGRKTGVVYPVLARLEDAGWVTSEWELDTRGERGPRRRFYRLSPDGLGAARAALAERRGAASQRPERVSRRRPVLPFVALEGLRGQR</sequence>
<protein>
    <submittedName>
        <fullName evidence="2">Helix-turn-helix transcriptional regulator</fullName>
    </submittedName>
</protein>
<gene>
    <name evidence="2" type="ORF">KDL01_12920</name>
</gene>
<dbReference type="RefSeq" id="WP_212528691.1">
    <property type="nucleotide sequence ID" value="NZ_JAGSOG010000050.1"/>
</dbReference>
<dbReference type="InterPro" id="IPR036390">
    <property type="entry name" value="WH_DNA-bd_sf"/>
</dbReference>
<accession>A0A941EKJ6</accession>